<sequence>MSQRQPAARQMRELPVETLRAAAINILVSFHVISGAEGGRLAAFELASN</sequence>
<reference evidence="1 2" key="1">
    <citation type="submission" date="2016-10" db="EMBL/GenBank/DDBJ databases">
        <authorList>
            <person name="de Groot N.N."/>
        </authorList>
    </citation>
    <scope>NUCLEOTIDE SEQUENCE [LARGE SCALE GENOMIC DNA]</scope>
    <source>
        <strain evidence="1 2">DSM 8512</strain>
    </source>
</reference>
<gene>
    <name evidence="1" type="ORF">SAMN04489859_101629</name>
</gene>
<evidence type="ECO:0000313" key="1">
    <source>
        <dbReference type="EMBL" id="SEN77174.1"/>
    </source>
</evidence>
<proteinExistence type="predicted"/>
<protein>
    <submittedName>
        <fullName evidence="1">Uncharacterized protein</fullName>
    </submittedName>
</protein>
<keyword evidence="2" id="KW-1185">Reference proteome</keyword>
<dbReference type="Proteomes" id="UP000199054">
    <property type="component" value="Unassembled WGS sequence"/>
</dbReference>
<dbReference type="EMBL" id="FODE01000016">
    <property type="protein sequence ID" value="SEN77174.1"/>
    <property type="molecule type" value="Genomic_DNA"/>
</dbReference>
<organism evidence="1 2">
    <name type="scientific">Paracoccus alcaliphilus</name>
    <dbReference type="NCBI Taxonomy" id="34002"/>
    <lineage>
        <taxon>Bacteria</taxon>
        <taxon>Pseudomonadati</taxon>
        <taxon>Pseudomonadota</taxon>
        <taxon>Alphaproteobacteria</taxon>
        <taxon>Rhodobacterales</taxon>
        <taxon>Paracoccaceae</taxon>
        <taxon>Paracoccus</taxon>
    </lineage>
</organism>
<evidence type="ECO:0000313" key="2">
    <source>
        <dbReference type="Proteomes" id="UP000199054"/>
    </source>
</evidence>
<dbReference type="RefSeq" id="WP_170851827.1">
    <property type="nucleotide sequence ID" value="NZ_CP067124.1"/>
</dbReference>
<name>A0A1H8J8S2_9RHOB</name>
<dbReference type="AlphaFoldDB" id="A0A1H8J8S2"/>
<accession>A0A1H8J8S2</accession>